<dbReference type="Proteomes" id="UP000028569">
    <property type="component" value="Chromosome"/>
</dbReference>
<accession>A0A087VTK1</accession>
<feature type="compositionally biased region" description="Basic and acidic residues" evidence="1">
    <location>
        <begin position="1"/>
        <end position="25"/>
    </location>
</feature>
<dbReference type="KEGG" id="bii:BINDI_0378"/>
<protein>
    <submittedName>
        <fullName evidence="2">Uncharacterized protein</fullName>
    </submittedName>
</protein>
<dbReference type="EMBL" id="CP006018">
    <property type="protein sequence ID" value="AIC91659.1"/>
    <property type="molecule type" value="Genomic_DNA"/>
</dbReference>
<dbReference type="RefSeq" id="WP_148301960.1">
    <property type="nucleotide sequence ID" value="NZ_CP006018.1"/>
</dbReference>
<evidence type="ECO:0000313" key="2">
    <source>
        <dbReference type="EMBL" id="AIC91659.1"/>
    </source>
</evidence>
<evidence type="ECO:0000313" key="3">
    <source>
        <dbReference type="Proteomes" id="UP000028569"/>
    </source>
</evidence>
<feature type="compositionally biased region" description="Acidic residues" evidence="1">
    <location>
        <begin position="63"/>
        <end position="76"/>
    </location>
</feature>
<sequence>MSADGNEDKDRKDDGLPDFGHHLSDEEIERALAGFEAEFGEGRDRTDRNTDDDSKEDSRFESDMDSESGTEAEAGDETGPTGEQPMEQNGNLDGVADFDQELEGLIGNRAKAAVMVTRLASAELLAAFCQISDISAWCIQAREGAVAVLRNLDGDGPEAAIRDLTTVVSGLSAILAVNRADKLESTLWINGQSGQTFAPPMLFASTADFVEDLMIGTTTVDRLREEGATIFDSGEYNREKAMGIIAAHTRFGAGGSARKGRVE</sequence>
<gene>
    <name evidence="2" type="ORF">BINDI_0378</name>
</gene>
<feature type="region of interest" description="Disordered" evidence="1">
    <location>
        <begin position="1"/>
        <end position="94"/>
    </location>
</feature>
<dbReference type="HOGENOM" id="CLU_093114_0_0_11"/>
<reference evidence="2 3" key="1">
    <citation type="journal article" date="2014" name="Appl. Environ. Microbiol.">
        <title>Genomic encyclopedia of type strains of the genus Bifidobacterium.</title>
        <authorList>
            <person name="Milani C."/>
            <person name="Lugli G.A."/>
            <person name="Duranti S."/>
            <person name="Turroni F."/>
            <person name="Bottacini F."/>
            <person name="Mangifesta M."/>
            <person name="Sanchez B."/>
            <person name="Viappiani A."/>
            <person name="Mancabelli L."/>
            <person name="Taminiau B."/>
            <person name="Delcenserie V."/>
            <person name="Barrangou R."/>
            <person name="Margolles A."/>
            <person name="van Sinderen D."/>
            <person name="Ventura M."/>
        </authorList>
    </citation>
    <scope>NUCLEOTIDE SEQUENCE [LARGE SCALE GENOMIC DNA]</scope>
    <source>
        <strain evidence="2 3">LMG 11587</strain>
    </source>
</reference>
<proteinExistence type="predicted"/>
<dbReference type="AlphaFoldDB" id="A0A087VTK1"/>
<keyword evidence="3" id="KW-1185">Reference proteome</keyword>
<organism evidence="2 3">
    <name type="scientific">Bifidobacterium [indicum] DSM 20214 = LMG 11587</name>
    <dbReference type="NCBI Taxonomy" id="1341694"/>
    <lineage>
        <taxon>Bacteria</taxon>
        <taxon>Bacillati</taxon>
        <taxon>Actinomycetota</taxon>
        <taxon>Actinomycetes</taxon>
        <taxon>Bifidobacteriales</taxon>
        <taxon>Bifidobacteriaceae</taxon>
        <taxon>Bifidobacterium</taxon>
    </lineage>
</organism>
<feature type="compositionally biased region" description="Basic and acidic residues" evidence="1">
    <location>
        <begin position="40"/>
        <end position="62"/>
    </location>
</feature>
<name>A0A087VTK1_9BIFI</name>
<dbReference type="OrthoDB" id="3238607at2"/>
<evidence type="ECO:0000256" key="1">
    <source>
        <dbReference type="SAM" id="MobiDB-lite"/>
    </source>
</evidence>